<evidence type="ECO:0000256" key="1">
    <source>
        <dbReference type="ARBA" id="ARBA00007218"/>
    </source>
</evidence>
<dbReference type="OrthoDB" id="512356at2759"/>
<protein>
    <recommendedName>
        <fullName evidence="5">Protein FAM98A</fullName>
    </recommendedName>
</protein>
<dbReference type="AlphaFoldDB" id="A0A8J2LFU2"/>
<feature type="region of interest" description="Disordered" evidence="2">
    <location>
        <begin position="288"/>
        <end position="361"/>
    </location>
</feature>
<comment type="similarity">
    <text evidence="1">Belongs to the FAM98 family.</text>
</comment>
<evidence type="ECO:0008006" key="5">
    <source>
        <dbReference type="Google" id="ProtNLM"/>
    </source>
</evidence>
<name>A0A8J2LFU2_9HEXA</name>
<dbReference type="Pfam" id="PF10239">
    <property type="entry name" value="DUF2465"/>
    <property type="match status" value="1"/>
</dbReference>
<feature type="compositionally biased region" description="Gly residues" evidence="2">
    <location>
        <begin position="457"/>
        <end position="469"/>
    </location>
</feature>
<dbReference type="GO" id="GO:0072669">
    <property type="term" value="C:tRNA-splicing ligase complex"/>
    <property type="evidence" value="ECO:0007669"/>
    <property type="project" value="TreeGrafter"/>
</dbReference>
<dbReference type="PANTHER" id="PTHR31353:SF1">
    <property type="entry name" value="PROTEIN FAM98B"/>
    <property type="match status" value="1"/>
</dbReference>
<dbReference type="Proteomes" id="UP000708208">
    <property type="component" value="Unassembled WGS sequence"/>
</dbReference>
<evidence type="ECO:0000313" key="4">
    <source>
        <dbReference type="Proteomes" id="UP000708208"/>
    </source>
</evidence>
<evidence type="ECO:0000313" key="3">
    <source>
        <dbReference type="EMBL" id="CAG7833350.1"/>
    </source>
</evidence>
<keyword evidence="4" id="KW-1185">Reference proteome</keyword>
<dbReference type="EMBL" id="CAJVCH010569848">
    <property type="protein sequence ID" value="CAG7833350.1"/>
    <property type="molecule type" value="Genomic_DNA"/>
</dbReference>
<gene>
    <name evidence="3" type="ORF">AFUS01_LOCUS42985</name>
</gene>
<reference evidence="3" key="1">
    <citation type="submission" date="2021-06" db="EMBL/GenBank/DDBJ databases">
        <authorList>
            <person name="Hodson N. C."/>
            <person name="Mongue J. A."/>
            <person name="Jaron S. K."/>
        </authorList>
    </citation>
    <scope>NUCLEOTIDE SEQUENCE</scope>
</reference>
<feature type="compositionally biased region" description="Low complexity" evidence="2">
    <location>
        <begin position="389"/>
        <end position="399"/>
    </location>
</feature>
<evidence type="ECO:0000256" key="2">
    <source>
        <dbReference type="SAM" id="MobiDB-lite"/>
    </source>
</evidence>
<dbReference type="PANTHER" id="PTHR31353">
    <property type="entry name" value="FAM98"/>
    <property type="match status" value="1"/>
</dbReference>
<accession>A0A8J2LFU2</accession>
<feature type="region of interest" description="Disordered" evidence="2">
    <location>
        <begin position="389"/>
        <end position="469"/>
    </location>
</feature>
<proteinExistence type="inferred from homology"/>
<organism evidence="3 4">
    <name type="scientific">Allacma fusca</name>
    <dbReference type="NCBI Taxonomy" id="39272"/>
    <lineage>
        <taxon>Eukaryota</taxon>
        <taxon>Metazoa</taxon>
        <taxon>Ecdysozoa</taxon>
        <taxon>Arthropoda</taxon>
        <taxon>Hexapoda</taxon>
        <taxon>Collembola</taxon>
        <taxon>Symphypleona</taxon>
        <taxon>Sminthuridae</taxon>
        <taxon>Allacma</taxon>
    </lineage>
</organism>
<dbReference type="InterPro" id="IPR018797">
    <property type="entry name" value="FAM98"/>
</dbReference>
<comment type="caution">
    <text evidence="3">The sequence shown here is derived from an EMBL/GenBank/DDBJ whole genome shotgun (WGS) entry which is preliminary data.</text>
</comment>
<sequence>MEFEILDALDDLRYTVKVDEVGLRSLLKDTKEFSKLLEWICKELKSCGTLEESVTVVENPEDVSSFHMELSSLLKELGCNHDKITTGTFSDRFDSENNRLLLLNYLLGELQAARIIYVNNPKQLKVELSESSTAQLLREMLQTLGIPKPPAGVTTKALLGKVNERLQEILKKMPPKLIDKPFFNGHLSEKQWAMLEDLNAQFKKEYVLRREMLLKRLDVTIQSFHWSDRLKHKKDEINKRFREKRDLLSSNPSVKLSDILAARSDLAIIEKTSSSRVRMNTKSAVNKVVIGKVPDRGGRPNEAQPPPPEMPPWQQRQGAPGGGQGWSQGPQQQRDYGEGRGPRGGGQRPKVQGGWSDHGSNVQQNYQQQNYQQQQPNYQQQQQPAYNNYRQNNQNTQNSYGGGNQGNQSYNQGGGGGYHQENRSGSYGDKAGYDRDQAGNYQGQGGYGRNQGDHHQQGGGGGGYRGGGQRGRGACLIKSTFTTATAKATWTEHKNIKHVYSQPIMEKKVSKSGNKISKKLSKIISGRKSSANKSDNKTEKDDPCSVELIFRPSTHSTLNSCEITSRIASTCNQYLRNKDYEFKDALQGRECAGICADSSESAKTLLVMKKGKLELASKYDNHSNKE</sequence>